<keyword evidence="3" id="KW-1185">Reference proteome</keyword>
<feature type="domain" description="Uracil-DNA glycosylase-like" evidence="1">
    <location>
        <begin position="1"/>
        <end position="105"/>
    </location>
</feature>
<evidence type="ECO:0000313" key="2">
    <source>
        <dbReference type="EMBL" id="GEK97337.1"/>
    </source>
</evidence>
<accession>A0A511BHQ5</accession>
<reference evidence="2 3" key="1">
    <citation type="submission" date="2019-07" db="EMBL/GenBank/DDBJ databases">
        <title>Whole genome shotgun sequence of Gluconobacter kanchanaburiensis NBRC 103587.</title>
        <authorList>
            <person name="Hosoyama A."/>
            <person name="Uohara A."/>
            <person name="Ohji S."/>
            <person name="Ichikawa N."/>
        </authorList>
    </citation>
    <scope>NUCLEOTIDE SEQUENCE [LARGE SCALE GENOMIC DNA]</scope>
    <source>
        <strain evidence="2 3">NBRC 103587</strain>
    </source>
</reference>
<dbReference type="Pfam" id="PF03167">
    <property type="entry name" value="UDG"/>
    <property type="match status" value="1"/>
</dbReference>
<comment type="caution">
    <text evidence="2">The sequence shown here is derived from an EMBL/GenBank/DDBJ whole genome shotgun (WGS) entry which is preliminary data.</text>
</comment>
<evidence type="ECO:0000313" key="3">
    <source>
        <dbReference type="Proteomes" id="UP000321079"/>
    </source>
</evidence>
<dbReference type="InterPro" id="IPR005122">
    <property type="entry name" value="Uracil-DNA_glycosylase-like"/>
</dbReference>
<name>A0A511BHQ5_9PROT</name>
<evidence type="ECO:0000259" key="1">
    <source>
        <dbReference type="Pfam" id="PF03167"/>
    </source>
</evidence>
<dbReference type="AlphaFoldDB" id="A0A511BHQ5"/>
<dbReference type="RefSeq" id="WP_371859274.1">
    <property type="nucleotide sequence ID" value="NZ_BARK01000028.1"/>
</dbReference>
<dbReference type="SUPFAM" id="SSF52141">
    <property type="entry name" value="Uracil-DNA glycosylase-like"/>
    <property type="match status" value="1"/>
</dbReference>
<dbReference type="EMBL" id="BJVA01000022">
    <property type="protein sequence ID" value="GEK97337.1"/>
    <property type="molecule type" value="Genomic_DNA"/>
</dbReference>
<organism evidence="2 3">
    <name type="scientific">Gluconobacter kanchanaburiensis NBRC 103587</name>
    <dbReference type="NCBI Taxonomy" id="1307948"/>
    <lineage>
        <taxon>Bacteria</taxon>
        <taxon>Pseudomonadati</taxon>
        <taxon>Pseudomonadota</taxon>
        <taxon>Alphaproteobacteria</taxon>
        <taxon>Acetobacterales</taxon>
        <taxon>Acetobacteraceae</taxon>
        <taxon>Gluconobacter</taxon>
    </lineage>
</organism>
<proteinExistence type="predicted"/>
<dbReference type="Proteomes" id="UP000321079">
    <property type="component" value="Unassembled WGS sequence"/>
</dbReference>
<protein>
    <recommendedName>
        <fullName evidence="1">Uracil-DNA glycosylase-like domain-containing protein</fullName>
    </recommendedName>
</protein>
<dbReference type="Gene3D" id="3.40.470.10">
    <property type="entry name" value="Uracil-DNA glycosylase-like domain"/>
    <property type="match status" value="1"/>
</dbReference>
<sequence>MTNALKHVKYAPKGTRGIPQKPDASYVAPVIFGRIDSERHLLNPKVTIVLGVTAASAIFGRPVTILCRHSRYIYLDNGSIGLVTIHPPYFLTLPNEESKTREYIKFANNLRMAISTLAE</sequence>
<dbReference type="InterPro" id="IPR036895">
    <property type="entry name" value="Uracil-DNA_glycosylase-like_sf"/>
</dbReference>
<gene>
    <name evidence="2" type="ORF">GKA01_25340</name>
</gene>